<evidence type="ECO:0000256" key="1">
    <source>
        <dbReference type="ARBA" id="ARBA00022723"/>
    </source>
</evidence>
<keyword evidence="3" id="KW-0863">Zinc-finger</keyword>
<evidence type="ECO:0000256" key="2">
    <source>
        <dbReference type="ARBA" id="ARBA00022737"/>
    </source>
</evidence>
<reference evidence="6" key="1">
    <citation type="journal article" date="2016" name="Sci. Rep.">
        <title>Molecular characterization of firefly nuptial gifts: a multi-omics approach sheds light on postcopulatory sexual selection.</title>
        <authorList>
            <person name="Al-Wathiqui N."/>
            <person name="Fallon T.R."/>
            <person name="South A."/>
            <person name="Weng J.K."/>
            <person name="Lewis S.M."/>
        </authorList>
    </citation>
    <scope>NUCLEOTIDE SEQUENCE</scope>
</reference>
<proteinExistence type="predicted"/>
<dbReference type="PANTHER" id="PTHR24403:SF67">
    <property type="entry name" value="FI01116P-RELATED"/>
    <property type="match status" value="1"/>
</dbReference>
<dbReference type="EMBL" id="GEZM01005851">
    <property type="protein sequence ID" value="JAV95860.1"/>
    <property type="molecule type" value="Transcribed_RNA"/>
</dbReference>
<evidence type="ECO:0000256" key="3">
    <source>
        <dbReference type="ARBA" id="ARBA00022771"/>
    </source>
</evidence>
<protein>
    <recommendedName>
        <fullName evidence="5">C2H2-type domain-containing protein</fullName>
    </recommendedName>
</protein>
<evidence type="ECO:0000256" key="4">
    <source>
        <dbReference type="ARBA" id="ARBA00022833"/>
    </source>
</evidence>
<dbReference type="InterPro" id="IPR050688">
    <property type="entry name" value="Zinc_finger/UBP_domain"/>
</dbReference>
<feature type="domain" description="C2H2-type" evidence="5">
    <location>
        <begin position="39"/>
        <end position="61"/>
    </location>
</feature>
<keyword evidence="2" id="KW-0677">Repeat</keyword>
<dbReference type="SMART" id="SM00355">
    <property type="entry name" value="ZnF_C2H2"/>
    <property type="match status" value="3"/>
</dbReference>
<dbReference type="InterPro" id="IPR013087">
    <property type="entry name" value="Znf_C2H2_type"/>
</dbReference>
<evidence type="ECO:0000313" key="6">
    <source>
        <dbReference type="EMBL" id="JAV95860.1"/>
    </source>
</evidence>
<dbReference type="AlphaFoldDB" id="A0A1Y1NG24"/>
<sequence>MKEHVLKHNNSNTFKCDTCNYATNKEHSLKQHFLKHNHFKCDICDYTTNTKKNLKVHLQKHNVSYGLKCDVCDYTTTIKRTFEAHLLTQGFERFQMRYL</sequence>
<accession>A0A1Y1NG24</accession>
<organism evidence="6">
    <name type="scientific">Photinus pyralis</name>
    <name type="common">Common eastern firefly</name>
    <name type="synonym">Lampyris pyralis</name>
    <dbReference type="NCBI Taxonomy" id="7054"/>
    <lineage>
        <taxon>Eukaryota</taxon>
        <taxon>Metazoa</taxon>
        <taxon>Ecdysozoa</taxon>
        <taxon>Arthropoda</taxon>
        <taxon>Hexapoda</taxon>
        <taxon>Insecta</taxon>
        <taxon>Pterygota</taxon>
        <taxon>Neoptera</taxon>
        <taxon>Endopterygota</taxon>
        <taxon>Coleoptera</taxon>
        <taxon>Polyphaga</taxon>
        <taxon>Elateriformia</taxon>
        <taxon>Elateroidea</taxon>
        <taxon>Lampyridae</taxon>
        <taxon>Lampyrinae</taxon>
        <taxon>Photinus</taxon>
    </lineage>
</organism>
<dbReference type="Gene3D" id="3.30.160.60">
    <property type="entry name" value="Classic Zinc Finger"/>
    <property type="match status" value="2"/>
</dbReference>
<dbReference type="Pfam" id="PF13909">
    <property type="entry name" value="zf-H2C2_5"/>
    <property type="match status" value="1"/>
</dbReference>
<dbReference type="GO" id="GO:0045944">
    <property type="term" value="P:positive regulation of transcription by RNA polymerase II"/>
    <property type="evidence" value="ECO:0007669"/>
    <property type="project" value="TreeGrafter"/>
</dbReference>
<dbReference type="SUPFAM" id="SSF57667">
    <property type="entry name" value="beta-beta-alpha zinc fingers"/>
    <property type="match status" value="2"/>
</dbReference>
<dbReference type="GO" id="GO:0008270">
    <property type="term" value="F:zinc ion binding"/>
    <property type="evidence" value="ECO:0007669"/>
    <property type="project" value="UniProtKB-KW"/>
</dbReference>
<feature type="domain" description="C2H2-type" evidence="5">
    <location>
        <begin position="14"/>
        <end position="36"/>
    </location>
</feature>
<keyword evidence="1" id="KW-0479">Metal-binding</keyword>
<feature type="domain" description="C2H2-type" evidence="5">
    <location>
        <begin position="67"/>
        <end position="87"/>
    </location>
</feature>
<name>A0A1Y1NG24_PHOPY</name>
<dbReference type="GO" id="GO:0005634">
    <property type="term" value="C:nucleus"/>
    <property type="evidence" value="ECO:0007669"/>
    <property type="project" value="TreeGrafter"/>
</dbReference>
<keyword evidence="4" id="KW-0862">Zinc</keyword>
<dbReference type="InterPro" id="IPR036236">
    <property type="entry name" value="Znf_C2H2_sf"/>
</dbReference>
<dbReference type="PANTHER" id="PTHR24403">
    <property type="entry name" value="ZINC FINGER PROTEIN"/>
    <property type="match status" value="1"/>
</dbReference>
<evidence type="ECO:0000259" key="5">
    <source>
        <dbReference type="SMART" id="SM00355"/>
    </source>
</evidence>